<dbReference type="SUPFAM" id="SSF48179">
    <property type="entry name" value="6-phosphogluconate dehydrogenase C-terminal domain-like"/>
    <property type="match status" value="1"/>
</dbReference>
<dbReference type="Pfam" id="PF08546">
    <property type="entry name" value="ApbA_C"/>
    <property type="match status" value="1"/>
</dbReference>
<evidence type="ECO:0000259" key="4">
    <source>
        <dbReference type="Pfam" id="PF02558"/>
    </source>
</evidence>
<evidence type="ECO:0000256" key="1">
    <source>
        <dbReference type="ARBA" id="ARBA00007870"/>
    </source>
</evidence>
<dbReference type="GO" id="GO:0050661">
    <property type="term" value="F:NADP binding"/>
    <property type="evidence" value="ECO:0007669"/>
    <property type="project" value="TreeGrafter"/>
</dbReference>
<dbReference type="EMBL" id="JADGKB010000126">
    <property type="protein sequence ID" value="KAJ3252892.1"/>
    <property type="molecule type" value="Genomic_DNA"/>
</dbReference>
<evidence type="ECO:0000256" key="3">
    <source>
        <dbReference type="ARBA" id="ARBA00023002"/>
    </source>
</evidence>
<dbReference type="Gene3D" id="3.40.50.720">
    <property type="entry name" value="NAD(P)-binding Rossmann-like Domain"/>
    <property type="match status" value="1"/>
</dbReference>
<dbReference type="PANTHER" id="PTHR43765:SF2">
    <property type="entry name" value="2-DEHYDROPANTOATE 2-REDUCTASE"/>
    <property type="match status" value="1"/>
</dbReference>
<dbReference type="AlphaFoldDB" id="A0AAD5UE60"/>
<dbReference type="Gene3D" id="1.10.1040.10">
    <property type="entry name" value="N-(1-d-carboxylethyl)-l-norvaline Dehydrogenase, domain 2"/>
    <property type="match status" value="1"/>
</dbReference>
<feature type="domain" description="Ketopantoate reductase N-terminal" evidence="4">
    <location>
        <begin position="2"/>
        <end position="120"/>
    </location>
</feature>
<dbReference type="InterPro" id="IPR050838">
    <property type="entry name" value="Ketopantoate_reductase"/>
</dbReference>
<dbReference type="InterPro" id="IPR013752">
    <property type="entry name" value="KPA_reductase"/>
</dbReference>
<dbReference type="InterPro" id="IPR008927">
    <property type="entry name" value="6-PGluconate_DH-like_C_sf"/>
</dbReference>
<feature type="domain" description="Ketopantoate reductase C-terminal" evidence="5">
    <location>
        <begin position="183"/>
        <end position="321"/>
    </location>
</feature>
<dbReference type="Proteomes" id="UP001210925">
    <property type="component" value="Unassembled WGS sequence"/>
</dbReference>
<dbReference type="InterPro" id="IPR013332">
    <property type="entry name" value="KPR_N"/>
</dbReference>
<dbReference type="GO" id="GO:0005737">
    <property type="term" value="C:cytoplasm"/>
    <property type="evidence" value="ECO:0007669"/>
    <property type="project" value="TreeGrafter"/>
</dbReference>
<evidence type="ECO:0000313" key="7">
    <source>
        <dbReference type="Proteomes" id="UP001210925"/>
    </source>
</evidence>
<gene>
    <name evidence="6" type="ORF">HK103_001088</name>
</gene>
<name>A0AAD5UE60_9FUNG</name>
<proteinExistence type="inferred from homology"/>
<dbReference type="PANTHER" id="PTHR43765">
    <property type="entry name" value="2-DEHYDROPANTOATE 2-REDUCTASE-RELATED"/>
    <property type="match status" value="1"/>
</dbReference>
<keyword evidence="2" id="KW-0521">NADP</keyword>
<accession>A0AAD5UE60</accession>
<sequence>MYVGLHLKAENNVQFLGRSKSWKQLLENAKSLTTSKLEQKETTTASNVSTFISYEDVEREAPPDMVIFTLKRLSIDSALEPFVTALKNSAKKRKIVVVTLMNGVGAADQIKRILDKHDTGFEFEYVEGMWSTNVVQQEAGGNINWHQGSSGDCYFSNNDGGKYLCECLSKTAITVKLSDEMSNVQYGKLLLNLNNAVNALSGIPLSQELMNGGYRQIFANCMLEALQVYNKAGIKPVAATALPPWLLANTLAIAPTMLLELVRPLIVKVDEHATSSSFEDLKNNRKTEIDYLQGEIIRLAKEHNVQAPTCQLVYDQIKKREAEGFGIIPLTPEQILNKQ</sequence>
<organism evidence="6 7">
    <name type="scientific">Boothiomyces macroporosus</name>
    <dbReference type="NCBI Taxonomy" id="261099"/>
    <lineage>
        <taxon>Eukaryota</taxon>
        <taxon>Fungi</taxon>
        <taxon>Fungi incertae sedis</taxon>
        <taxon>Chytridiomycota</taxon>
        <taxon>Chytridiomycota incertae sedis</taxon>
        <taxon>Chytridiomycetes</taxon>
        <taxon>Rhizophydiales</taxon>
        <taxon>Terramycetaceae</taxon>
        <taxon>Boothiomyces</taxon>
    </lineage>
</organism>
<evidence type="ECO:0000256" key="2">
    <source>
        <dbReference type="ARBA" id="ARBA00022857"/>
    </source>
</evidence>
<reference evidence="6" key="1">
    <citation type="submission" date="2020-05" db="EMBL/GenBank/DDBJ databases">
        <title>Phylogenomic resolution of chytrid fungi.</title>
        <authorList>
            <person name="Stajich J.E."/>
            <person name="Amses K."/>
            <person name="Simmons R."/>
            <person name="Seto K."/>
            <person name="Myers J."/>
            <person name="Bonds A."/>
            <person name="Quandt C.A."/>
            <person name="Barry K."/>
            <person name="Liu P."/>
            <person name="Grigoriev I."/>
            <person name="Longcore J.E."/>
            <person name="James T.Y."/>
        </authorList>
    </citation>
    <scope>NUCLEOTIDE SEQUENCE</scope>
    <source>
        <strain evidence="6">PLAUS21</strain>
    </source>
</reference>
<comment type="similarity">
    <text evidence="1">Belongs to the ketopantoate reductase family.</text>
</comment>
<keyword evidence="7" id="KW-1185">Reference proteome</keyword>
<comment type="caution">
    <text evidence="6">The sequence shown here is derived from an EMBL/GenBank/DDBJ whole genome shotgun (WGS) entry which is preliminary data.</text>
</comment>
<dbReference type="Pfam" id="PF02558">
    <property type="entry name" value="ApbA"/>
    <property type="match status" value="1"/>
</dbReference>
<evidence type="ECO:0008006" key="8">
    <source>
        <dbReference type="Google" id="ProtNLM"/>
    </source>
</evidence>
<dbReference type="InterPro" id="IPR013328">
    <property type="entry name" value="6PGD_dom2"/>
</dbReference>
<keyword evidence="3" id="KW-0560">Oxidoreductase</keyword>
<protein>
    <recommendedName>
        <fullName evidence="8">2-dehydropantoate 2-reductase</fullName>
    </recommendedName>
</protein>
<evidence type="ECO:0000313" key="6">
    <source>
        <dbReference type="EMBL" id="KAJ3252892.1"/>
    </source>
</evidence>
<dbReference type="GO" id="GO:0008677">
    <property type="term" value="F:2-dehydropantoate 2-reductase activity"/>
    <property type="evidence" value="ECO:0007669"/>
    <property type="project" value="TreeGrafter"/>
</dbReference>
<evidence type="ECO:0000259" key="5">
    <source>
        <dbReference type="Pfam" id="PF08546"/>
    </source>
</evidence>